<comment type="caution">
    <text evidence="2">The sequence shown here is derived from an EMBL/GenBank/DDBJ whole genome shotgun (WGS) entry which is preliminary data.</text>
</comment>
<feature type="compositionally biased region" description="Acidic residues" evidence="1">
    <location>
        <begin position="34"/>
        <end position="51"/>
    </location>
</feature>
<sequence length="177" mass="20874">MYVVSGAWKQPKMTRESFLENQRLKLLNQKNQNEIEEENSDQDQEDEDDQNNSENQQESFLSRYAARLDNSWKKELFEDLGESSSESEQDKFEEFSLDVGIEFKKENDLEKISRFSSQIQKRKNSHQNQNQKQILNYKNDNSNNSSPNISRIPRLKTKFQNIKSGNQIPIVFSSKKI</sequence>
<evidence type="ECO:0000256" key="1">
    <source>
        <dbReference type="SAM" id="MobiDB-lite"/>
    </source>
</evidence>
<gene>
    <name evidence="2" type="ORF">M0811_05151</name>
</gene>
<evidence type="ECO:0000313" key="2">
    <source>
        <dbReference type="EMBL" id="KAJ5078363.1"/>
    </source>
</evidence>
<proteinExistence type="predicted"/>
<organism evidence="2 3">
    <name type="scientific">Anaeramoeba ignava</name>
    <name type="common">Anaerobic marine amoeba</name>
    <dbReference type="NCBI Taxonomy" id="1746090"/>
    <lineage>
        <taxon>Eukaryota</taxon>
        <taxon>Metamonada</taxon>
        <taxon>Anaeramoebidae</taxon>
        <taxon>Anaeramoeba</taxon>
    </lineage>
</organism>
<name>A0A9Q0LSU5_ANAIG</name>
<protein>
    <submittedName>
        <fullName evidence="2">Uncharacterized protein</fullName>
    </submittedName>
</protein>
<accession>A0A9Q0LSU5</accession>
<feature type="region of interest" description="Disordered" evidence="1">
    <location>
        <begin position="29"/>
        <end position="62"/>
    </location>
</feature>
<dbReference type="Proteomes" id="UP001149090">
    <property type="component" value="Unassembled WGS sequence"/>
</dbReference>
<keyword evidence="3" id="KW-1185">Reference proteome</keyword>
<evidence type="ECO:0000313" key="3">
    <source>
        <dbReference type="Proteomes" id="UP001149090"/>
    </source>
</evidence>
<dbReference type="EMBL" id="JAPDFW010000054">
    <property type="protein sequence ID" value="KAJ5078363.1"/>
    <property type="molecule type" value="Genomic_DNA"/>
</dbReference>
<dbReference type="AlphaFoldDB" id="A0A9Q0LSU5"/>
<reference evidence="2" key="1">
    <citation type="submission" date="2022-10" db="EMBL/GenBank/DDBJ databases">
        <title>Novel sulphate-reducing endosymbionts in the free-living metamonad Anaeramoeba.</title>
        <authorList>
            <person name="Jerlstrom-Hultqvist J."/>
            <person name="Cepicka I."/>
            <person name="Gallot-Lavallee L."/>
            <person name="Salas-Leiva D."/>
            <person name="Curtis B.A."/>
            <person name="Zahonova K."/>
            <person name="Pipaliya S."/>
            <person name="Dacks J."/>
            <person name="Roger A.J."/>
        </authorList>
    </citation>
    <scope>NUCLEOTIDE SEQUENCE</scope>
    <source>
        <strain evidence="2">BMAN</strain>
    </source>
</reference>